<evidence type="ECO:0000256" key="1">
    <source>
        <dbReference type="ARBA" id="ARBA00001964"/>
    </source>
</evidence>
<sequence length="322" mass="35109">MPEDKKTLLDLYRTMVTVRQFETLAGEHFAAGEIPGFIHLSIGQEGSSTGVCSTLRPDDYLTTTHRGHGHMIAKGADLNRMVAELFGKKDGYCKGKGGSMHIADFSLGILGANGVVAGGPPIICGAGLSIKYRKTDQVAVCFFGDGASNRGPVHEAMNMASIWKLPIIFCVESNCWASTTPSTYSCSVPELAVRAKGYGMPGVTVDGNDVLAVREAAAEAVARARAGEGPTFLENKTYRIRGHFEGDPQKYRTQEEVEKRFGENDPIDRFEKLLTKKKILTKKISGEIWDEVKSKLDAALEFAEQSPYPKPEEALEDLYVNP</sequence>
<evidence type="ECO:0000259" key="4">
    <source>
        <dbReference type="Pfam" id="PF00676"/>
    </source>
</evidence>
<dbReference type="InterPro" id="IPR050642">
    <property type="entry name" value="PDH_E1_Alpha_Subunit"/>
</dbReference>
<dbReference type="EMBL" id="AZAC01000008">
    <property type="protein sequence ID" value="KIX14911.1"/>
    <property type="molecule type" value="Genomic_DNA"/>
</dbReference>
<keyword evidence="3" id="KW-0786">Thiamine pyrophosphate</keyword>
<evidence type="ECO:0000256" key="3">
    <source>
        <dbReference type="ARBA" id="ARBA00023052"/>
    </source>
</evidence>
<dbReference type="InterPro" id="IPR029061">
    <property type="entry name" value="THDP-binding"/>
</dbReference>
<dbReference type="InterPro" id="IPR001017">
    <property type="entry name" value="DH_E1"/>
</dbReference>
<dbReference type="Pfam" id="PF00676">
    <property type="entry name" value="E1_dh"/>
    <property type="match status" value="1"/>
</dbReference>
<dbReference type="PATRIC" id="fig|1429043.3.peg.1514"/>
<organism evidence="5 6">
    <name type="scientific">Dethiosulfatarculus sandiegensis</name>
    <dbReference type="NCBI Taxonomy" id="1429043"/>
    <lineage>
        <taxon>Bacteria</taxon>
        <taxon>Pseudomonadati</taxon>
        <taxon>Thermodesulfobacteriota</taxon>
        <taxon>Desulfarculia</taxon>
        <taxon>Desulfarculales</taxon>
        <taxon>Desulfarculaceae</taxon>
        <taxon>Dethiosulfatarculus</taxon>
    </lineage>
</organism>
<comment type="caution">
    <text evidence="5">The sequence shown here is derived from an EMBL/GenBank/DDBJ whole genome shotgun (WGS) entry which is preliminary data.</text>
</comment>
<keyword evidence="2" id="KW-0560">Oxidoreductase</keyword>
<keyword evidence="6" id="KW-1185">Reference proteome</keyword>
<protein>
    <submittedName>
        <fullName evidence="5">Acetoin:2,6-dichlorophenolindophenol oxidoreductase subunit alpha</fullName>
    </submittedName>
</protein>
<evidence type="ECO:0000313" key="5">
    <source>
        <dbReference type="EMBL" id="KIX14911.1"/>
    </source>
</evidence>
<name>A0A0D2JGP3_9BACT</name>
<dbReference type="GO" id="GO:0004739">
    <property type="term" value="F:pyruvate dehydrogenase (acetyl-transferring) activity"/>
    <property type="evidence" value="ECO:0007669"/>
    <property type="project" value="TreeGrafter"/>
</dbReference>
<comment type="cofactor">
    <cofactor evidence="1">
        <name>thiamine diphosphate</name>
        <dbReference type="ChEBI" id="CHEBI:58937"/>
    </cofactor>
</comment>
<gene>
    <name evidence="5" type="ORF">X474_07115</name>
</gene>
<proteinExistence type="predicted"/>
<feature type="domain" description="Dehydrogenase E1 component" evidence="4">
    <location>
        <begin position="14"/>
        <end position="312"/>
    </location>
</feature>
<evidence type="ECO:0000256" key="2">
    <source>
        <dbReference type="ARBA" id="ARBA00023002"/>
    </source>
</evidence>
<dbReference type="Gene3D" id="3.40.50.970">
    <property type="match status" value="1"/>
</dbReference>
<reference evidence="5 6" key="1">
    <citation type="submission" date="2013-11" db="EMBL/GenBank/DDBJ databases">
        <title>Metagenomic analysis of a methanogenic consortium involved in long chain n-alkane degradation.</title>
        <authorList>
            <person name="Davidova I.A."/>
            <person name="Callaghan A.V."/>
            <person name="Wawrik B."/>
            <person name="Pruitt S."/>
            <person name="Marks C."/>
            <person name="Duncan K.E."/>
            <person name="Suflita J.M."/>
        </authorList>
    </citation>
    <scope>NUCLEOTIDE SEQUENCE [LARGE SCALE GENOMIC DNA]</scope>
    <source>
        <strain evidence="5 6">SPR</strain>
    </source>
</reference>
<dbReference type="GO" id="GO:0006086">
    <property type="term" value="P:pyruvate decarboxylation to acetyl-CoA"/>
    <property type="evidence" value="ECO:0007669"/>
    <property type="project" value="TreeGrafter"/>
</dbReference>
<dbReference type="SUPFAM" id="SSF52518">
    <property type="entry name" value="Thiamin diphosphate-binding fold (THDP-binding)"/>
    <property type="match status" value="1"/>
</dbReference>
<dbReference type="STRING" id="1429043.X474_07115"/>
<dbReference type="CDD" id="cd02000">
    <property type="entry name" value="TPP_E1_PDC_ADC_BCADC"/>
    <property type="match status" value="1"/>
</dbReference>
<dbReference type="PANTHER" id="PTHR11516:SF60">
    <property type="entry name" value="PYRUVATE DEHYDROGENASE E1 COMPONENT SUBUNIT ALPHA"/>
    <property type="match status" value="1"/>
</dbReference>
<accession>A0A0D2JGP3</accession>
<dbReference type="InParanoid" id="A0A0D2JGP3"/>
<dbReference type="OrthoDB" id="9766715at2"/>
<dbReference type="AlphaFoldDB" id="A0A0D2JGP3"/>
<dbReference type="Proteomes" id="UP000032233">
    <property type="component" value="Unassembled WGS sequence"/>
</dbReference>
<dbReference type="PANTHER" id="PTHR11516">
    <property type="entry name" value="PYRUVATE DEHYDROGENASE E1 COMPONENT, ALPHA SUBUNIT BACTERIAL AND ORGANELLAR"/>
    <property type="match status" value="1"/>
</dbReference>
<dbReference type="RefSeq" id="WP_044347540.1">
    <property type="nucleotide sequence ID" value="NZ_AZAC01000008.1"/>
</dbReference>
<evidence type="ECO:0000313" key="6">
    <source>
        <dbReference type="Proteomes" id="UP000032233"/>
    </source>
</evidence>